<dbReference type="EMBL" id="PNYA01000035">
    <property type="protein sequence ID" value="PMS15141.1"/>
    <property type="molecule type" value="Genomic_DNA"/>
</dbReference>
<dbReference type="NCBIfam" id="TIGR03696">
    <property type="entry name" value="Rhs_assc_core"/>
    <property type="match status" value="1"/>
</dbReference>
<dbReference type="PANTHER" id="PTHR32305">
    <property type="match status" value="1"/>
</dbReference>
<protein>
    <recommendedName>
        <fullName evidence="3">RHS repeat-associated core domain-containing protein</fullName>
    </recommendedName>
</protein>
<comment type="caution">
    <text evidence="1">The sequence shown here is derived from an EMBL/GenBank/DDBJ whole genome shotgun (WGS) entry which is preliminary data.</text>
</comment>
<reference evidence="1 2" key="1">
    <citation type="submission" date="2018-01" db="EMBL/GenBank/DDBJ databases">
        <title>Whole genome analyses suggest that Burkholderia sensu lato contains two further novel genera in the rhizoxinica-symbiotica group Mycetohabitans gen. nov., and Trinickia gen. nov.: implications for the evolution of diazotrophy and nodulation in the Burkholderiaceae.</title>
        <authorList>
            <person name="Estrada-de los Santos P."/>
            <person name="Palmer M."/>
            <person name="Chavez-Ramirez B."/>
            <person name="Beukes C."/>
            <person name="Steenkamp E.T."/>
            <person name="Hirsch A.M."/>
            <person name="Manyaka P."/>
            <person name="Maluk M."/>
            <person name="Lafos M."/>
            <person name="Crook M."/>
            <person name="Gross E."/>
            <person name="Simon M.F."/>
            <person name="Bueno dos Reis Junior F."/>
            <person name="Poole P.S."/>
            <person name="Venter S.N."/>
            <person name="James E.K."/>
        </authorList>
    </citation>
    <scope>NUCLEOTIDE SEQUENCE [LARGE SCALE GENOMIC DNA]</scope>
    <source>
        <strain evidence="1 2">GIMN1.004</strain>
    </source>
</reference>
<gene>
    <name evidence="1" type="ORF">C0Z18_28685</name>
</gene>
<dbReference type="Proteomes" id="UP000235616">
    <property type="component" value="Unassembled WGS sequence"/>
</dbReference>
<evidence type="ECO:0000313" key="1">
    <source>
        <dbReference type="EMBL" id="PMS15141.1"/>
    </source>
</evidence>
<evidence type="ECO:0008006" key="3">
    <source>
        <dbReference type="Google" id="ProtNLM"/>
    </source>
</evidence>
<organism evidence="1 2">
    <name type="scientific">Trinickia dabaoshanensis</name>
    <dbReference type="NCBI Taxonomy" id="564714"/>
    <lineage>
        <taxon>Bacteria</taxon>
        <taxon>Pseudomonadati</taxon>
        <taxon>Pseudomonadota</taxon>
        <taxon>Betaproteobacteria</taxon>
        <taxon>Burkholderiales</taxon>
        <taxon>Burkholderiaceae</taxon>
        <taxon>Trinickia</taxon>
    </lineage>
</organism>
<keyword evidence="2" id="KW-1185">Reference proteome</keyword>
<dbReference type="AlphaFoldDB" id="A0A2N7VD99"/>
<dbReference type="Gene3D" id="2.180.10.10">
    <property type="entry name" value="RHS repeat-associated core"/>
    <property type="match status" value="1"/>
</dbReference>
<dbReference type="InterPro" id="IPR022385">
    <property type="entry name" value="Rhs_assc_core"/>
</dbReference>
<evidence type="ECO:0000313" key="2">
    <source>
        <dbReference type="Proteomes" id="UP000235616"/>
    </source>
</evidence>
<dbReference type="InterPro" id="IPR050708">
    <property type="entry name" value="T6SS_VgrG/RHS"/>
</dbReference>
<name>A0A2N7VD99_9BURK</name>
<dbReference type="PANTHER" id="PTHR32305:SF15">
    <property type="entry name" value="PROTEIN RHSA-RELATED"/>
    <property type="match status" value="1"/>
</dbReference>
<accession>A0A2N7VD99</accession>
<sequence length="114" mass="12976">MRYNRYRYYDASTGRFVSSDPIKLAGGFNLYQYAPNAQRWVDPLGLARDLTGCDGSHRPLRSSQYSVLHEVQLAPSQEIGSDTSHFREANRQLDTAIKEDPSFKQMMGFKAKVP</sequence>
<proteinExistence type="predicted"/>
<dbReference type="OrthoDB" id="5445630at2"/>